<dbReference type="EMBL" id="CAXAMN010025417">
    <property type="protein sequence ID" value="CAK9094987.1"/>
    <property type="molecule type" value="Genomic_DNA"/>
</dbReference>
<feature type="repeat" description="ANK" evidence="3">
    <location>
        <begin position="105"/>
        <end position="137"/>
    </location>
</feature>
<keyword evidence="7" id="KW-1185">Reference proteome</keyword>
<dbReference type="PANTHER" id="PTHR24198">
    <property type="entry name" value="ANKYRIN REPEAT AND PROTEIN KINASE DOMAIN-CONTAINING PROTEIN"/>
    <property type="match status" value="1"/>
</dbReference>
<accession>A0ABP0R7B0</accession>
<sequence>MACLRFFMMLLLGAAAEHSMDESLVDTLRRGFESLELPKLFGLGPLAGYLQLVISTAAPDLCALLVAGAVFYFLGSAMQVARREMKPAEEVEDEMGDWSQAPEISGCSPLHLAAHNGRLEHLEELLSSGAAVNATDNYNETPLHMAARGGYVDICDVLLHYGADPRVLNKNQKTPLLLAALSGHADVCDLLSPLKLARRPPPKGLITAEKDSSSDSTAASTPRDSVEEDCSFGCNDLHWAALRCSLADLHAGLAKGILVDTQDPWGDTALHLAARAGSEEICSVLCAAKANPLVLNKDKKTALEVARIGGHLMIADLLEVQDRAVKRETLEDASRTSPSTSPVLKRAIREKDFC</sequence>
<keyword evidence="5" id="KW-0732">Signal</keyword>
<dbReference type="PANTHER" id="PTHR24198:SF165">
    <property type="entry name" value="ANKYRIN REPEAT-CONTAINING PROTEIN-RELATED"/>
    <property type="match status" value="1"/>
</dbReference>
<dbReference type="InterPro" id="IPR036770">
    <property type="entry name" value="Ankyrin_rpt-contain_sf"/>
</dbReference>
<dbReference type="Gene3D" id="1.25.40.20">
    <property type="entry name" value="Ankyrin repeat-containing domain"/>
    <property type="match status" value="2"/>
</dbReference>
<comment type="caution">
    <text evidence="6">The sequence shown here is derived from an EMBL/GenBank/DDBJ whole genome shotgun (WGS) entry which is preliminary data.</text>
</comment>
<keyword evidence="2 3" id="KW-0040">ANK repeat</keyword>
<dbReference type="SMART" id="SM00248">
    <property type="entry name" value="ANK"/>
    <property type="match status" value="4"/>
</dbReference>
<dbReference type="InterPro" id="IPR002110">
    <property type="entry name" value="Ankyrin_rpt"/>
</dbReference>
<proteinExistence type="predicted"/>
<evidence type="ECO:0000313" key="6">
    <source>
        <dbReference type="EMBL" id="CAK9094987.1"/>
    </source>
</evidence>
<dbReference type="SUPFAM" id="SSF48403">
    <property type="entry name" value="Ankyrin repeat"/>
    <property type="match status" value="1"/>
</dbReference>
<feature type="repeat" description="ANK" evidence="3">
    <location>
        <begin position="138"/>
        <end position="170"/>
    </location>
</feature>
<name>A0ABP0R7B0_9DINO</name>
<reference evidence="6 7" key="1">
    <citation type="submission" date="2024-02" db="EMBL/GenBank/DDBJ databases">
        <authorList>
            <person name="Chen Y."/>
            <person name="Shah S."/>
            <person name="Dougan E. K."/>
            <person name="Thang M."/>
            <person name="Chan C."/>
        </authorList>
    </citation>
    <scope>NUCLEOTIDE SEQUENCE [LARGE SCALE GENOMIC DNA]</scope>
</reference>
<dbReference type="PROSITE" id="PS50088">
    <property type="entry name" value="ANK_REPEAT"/>
    <property type="match status" value="3"/>
</dbReference>
<gene>
    <name evidence="6" type="ORF">CCMP2556_LOCUS45270</name>
</gene>
<evidence type="ECO:0000256" key="2">
    <source>
        <dbReference type="ARBA" id="ARBA00023043"/>
    </source>
</evidence>
<feature type="repeat" description="ANK" evidence="3">
    <location>
        <begin position="265"/>
        <end position="297"/>
    </location>
</feature>
<evidence type="ECO:0000256" key="5">
    <source>
        <dbReference type="SAM" id="SignalP"/>
    </source>
</evidence>
<feature type="region of interest" description="Disordered" evidence="4">
    <location>
        <begin position="201"/>
        <end position="225"/>
    </location>
</feature>
<feature type="chain" id="PRO_5045392369" evidence="5">
    <location>
        <begin position="17"/>
        <end position="354"/>
    </location>
</feature>
<evidence type="ECO:0000313" key="7">
    <source>
        <dbReference type="Proteomes" id="UP001642484"/>
    </source>
</evidence>
<evidence type="ECO:0000256" key="4">
    <source>
        <dbReference type="SAM" id="MobiDB-lite"/>
    </source>
</evidence>
<organism evidence="6 7">
    <name type="scientific">Durusdinium trenchii</name>
    <dbReference type="NCBI Taxonomy" id="1381693"/>
    <lineage>
        <taxon>Eukaryota</taxon>
        <taxon>Sar</taxon>
        <taxon>Alveolata</taxon>
        <taxon>Dinophyceae</taxon>
        <taxon>Suessiales</taxon>
        <taxon>Symbiodiniaceae</taxon>
        <taxon>Durusdinium</taxon>
    </lineage>
</organism>
<evidence type="ECO:0000256" key="1">
    <source>
        <dbReference type="ARBA" id="ARBA00022737"/>
    </source>
</evidence>
<protein>
    <submittedName>
        <fullName evidence="6">Uncharacterized protein</fullName>
    </submittedName>
</protein>
<feature type="signal peptide" evidence="5">
    <location>
        <begin position="1"/>
        <end position="16"/>
    </location>
</feature>
<dbReference type="Proteomes" id="UP001642484">
    <property type="component" value="Unassembled WGS sequence"/>
</dbReference>
<dbReference type="PROSITE" id="PS50297">
    <property type="entry name" value="ANK_REP_REGION"/>
    <property type="match status" value="2"/>
</dbReference>
<keyword evidence="1" id="KW-0677">Repeat</keyword>
<evidence type="ECO:0000256" key="3">
    <source>
        <dbReference type="PROSITE-ProRule" id="PRU00023"/>
    </source>
</evidence>
<dbReference type="Pfam" id="PF12796">
    <property type="entry name" value="Ank_2"/>
    <property type="match status" value="2"/>
</dbReference>